<dbReference type="RefSeq" id="WP_189048435.1">
    <property type="nucleotide sequence ID" value="NZ_BMJQ01000009.1"/>
</dbReference>
<keyword evidence="3" id="KW-0813">Transport</keyword>
<gene>
    <name evidence="5" type="ORF">GCM10011611_37090</name>
</gene>
<reference evidence="5" key="1">
    <citation type="journal article" date="2014" name="Int. J. Syst. Evol. Microbiol.">
        <title>Complete genome sequence of Corynebacterium casei LMG S-19264T (=DSM 44701T), isolated from a smear-ripened cheese.</title>
        <authorList>
            <consortium name="US DOE Joint Genome Institute (JGI-PGF)"/>
            <person name="Walter F."/>
            <person name="Albersmeier A."/>
            <person name="Kalinowski J."/>
            <person name="Ruckert C."/>
        </authorList>
    </citation>
    <scope>NUCLEOTIDE SEQUENCE</scope>
    <source>
        <strain evidence="5">CGMCC 1.15725</strain>
    </source>
</reference>
<evidence type="ECO:0000313" key="5">
    <source>
        <dbReference type="EMBL" id="GGF27651.1"/>
    </source>
</evidence>
<dbReference type="PROSITE" id="PS51318">
    <property type="entry name" value="TAT"/>
    <property type="match status" value="1"/>
</dbReference>
<evidence type="ECO:0000313" key="6">
    <source>
        <dbReference type="Proteomes" id="UP000646365"/>
    </source>
</evidence>
<dbReference type="NCBIfam" id="TIGR00787">
    <property type="entry name" value="dctP"/>
    <property type="match status" value="1"/>
</dbReference>
<comment type="similarity">
    <text evidence="2">Belongs to the bacterial solute-binding protein 7 family.</text>
</comment>
<dbReference type="InterPro" id="IPR038404">
    <property type="entry name" value="TRAP_DctP_sf"/>
</dbReference>
<dbReference type="Pfam" id="PF03480">
    <property type="entry name" value="DctP"/>
    <property type="match status" value="1"/>
</dbReference>
<dbReference type="NCBIfam" id="NF037995">
    <property type="entry name" value="TRAP_S1"/>
    <property type="match status" value="1"/>
</dbReference>
<organism evidence="5 6">
    <name type="scientific">Aliidongia dinghuensis</name>
    <dbReference type="NCBI Taxonomy" id="1867774"/>
    <lineage>
        <taxon>Bacteria</taxon>
        <taxon>Pseudomonadati</taxon>
        <taxon>Pseudomonadota</taxon>
        <taxon>Alphaproteobacteria</taxon>
        <taxon>Rhodospirillales</taxon>
        <taxon>Dongiaceae</taxon>
        <taxon>Aliidongia</taxon>
    </lineage>
</organism>
<dbReference type="InterPro" id="IPR018389">
    <property type="entry name" value="DctP_fam"/>
</dbReference>
<dbReference type="InterPro" id="IPR004682">
    <property type="entry name" value="TRAP_DctP"/>
</dbReference>
<proteinExistence type="inferred from homology"/>
<dbReference type="Gene3D" id="3.40.190.170">
    <property type="entry name" value="Bacterial extracellular solute-binding protein, family 7"/>
    <property type="match status" value="1"/>
</dbReference>
<name>A0A8J2YWE5_9PROT</name>
<keyword evidence="4" id="KW-0732">Signal</keyword>
<dbReference type="CDD" id="cd13603">
    <property type="entry name" value="PBP2_TRAP_Siap_TeaA_like"/>
    <property type="match status" value="1"/>
</dbReference>
<evidence type="ECO:0000256" key="2">
    <source>
        <dbReference type="ARBA" id="ARBA00009023"/>
    </source>
</evidence>
<dbReference type="EMBL" id="BMJQ01000009">
    <property type="protein sequence ID" value="GGF27651.1"/>
    <property type="molecule type" value="Genomic_DNA"/>
</dbReference>
<dbReference type="GO" id="GO:0055085">
    <property type="term" value="P:transmembrane transport"/>
    <property type="evidence" value="ECO:0007669"/>
    <property type="project" value="InterPro"/>
</dbReference>
<evidence type="ECO:0000256" key="1">
    <source>
        <dbReference type="ARBA" id="ARBA00004196"/>
    </source>
</evidence>
<dbReference type="GO" id="GO:0030288">
    <property type="term" value="C:outer membrane-bounded periplasmic space"/>
    <property type="evidence" value="ECO:0007669"/>
    <property type="project" value="InterPro"/>
</dbReference>
<dbReference type="PANTHER" id="PTHR33376:SF4">
    <property type="entry name" value="SIALIC ACID-BINDING PERIPLASMIC PROTEIN SIAP"/>
    <property type="match status" value="1"/>
</dbReference>
<sequence>MPGITRRRFVGTAAAVGLGATLLPKGLRAAEFSYKMANNLAVSHPMNTRLKEAADRIREGSGGKLDIQIFPNSQLGGDTDMLSQVRSGALEFFTLSGLILSTLVPIASINGIGFAFKNYDQVWKSMDGDLGAYVRQAIAKVGLVAFDKMWDNGYREITSASKPILKPEDLAGFKIRVPVSPLWTSMFKAFGSAPASINFSEVYSALQTKIVEGQENPLAIIESGKLYEVQKYCSMTNHMWDGFHFLANAEAFKALPKNLQDLVQENFNKSAVDERADVAKLNASLREELTGKGLTFADPDPEPFRAALKKAGFYAEWKQKYGEEAWALLEKNVGSLA</sequence>
<dbReference type="AlphaFoldDB" id="A0A8J2YWE5"/>
<dbReference type="InterPro" id="IPR006311">
    <property type="entry name" value="TAT_signal"/>
</dbReference>
<protein>
    <submittedName>
        <fullName evidence="5">ABC transporter substrate-binding protein</fullName>
    </submittedName>
</protein>
<evidence type="ECO:0000256" key="4">
    <source>
        <dbReference type="ARBA" id="ARBA00022729"/>
    </source>
</evidence>
<evidence type="ECO:0000256" key="3">
    <source>
        <dbReference type="ARBA" id="ARBA00022448"/>
    </source>
</evidence>
<reference evidence="5" key="2">
    <citation type="submission" date="2020-09" db="EMBL/GenBank/DDBJ databases">
        <authorList>
            <person name="Sun Q."/>
            <person name="Zhou Y."/>
        </authorList>
    </citation>
    <scope>NUCLEOTIDE SEQUENCE</scope>
    <source>
        <strain evidence="5">CGMCC 1.15725</strain>
    </source>
</reference>
<comment type="subcellular location">
    <subcellularLocation>
        <location evidence="1">Cell envelope</location>
    </subcellularLocation>
</comment>
<dbReference type="PANTHER" id="PTHR33376">
    <property type="match status" value="1"/>
</dbReference>
<dbReference type="Proteomes" id="UP000646365">
    <property type="component" value="Unassembled WGS sequence"/>
</dbReference>
<keyword evidence="6" id="KW-1185">Reference proteome</keyword>
<dbReference type="PIRSF" id="PIRSF006470">
    <property type="entry name" value="DctB"/>
    <property type="match status" value="1"/>
</dbReference>
<accession>A0A8J2YWE5</accession>
<comment type="caution">
    <text evidence="5">The sequence shown here is derived from an EMBL/GenBank/DDBJ whole genome shotgun (WGS) entry which is preliminary data.</text>
</comment>